<gene>
    <name evidence="1" type="ORF">Syun_020243</name>
</gene>
<dbReference type="Proteomes" id="UP001420932">
    <property type="component" value="Unassembled WGS sequence"/>
</dbReference>
<keyword evidence="2" id="KW-1185">Reference proteome</keyword>
<evidence type="ECO:0000313" key="2">
    <source>
        <dbReference type="Proteomes" id="UP001420932"/>
    </source>
</evidence>
<dbReference type="PANTHER" id="PTHR36763:SF1">
    <property type="entry name" value="EXPRESSED PROTEIN"/>
    <property type="match status" value="1"/>
</dbReference>
<protein>
    <submittedName>
        <fullName evidence="1">Uncharacterized protein</fullName>
    </submittedName>
</protein>
<dbReference type="AlphaFoldDB" id="A0AAP0IER7"/>
<accession>A0AAP0IER7</accession>
<name>A0AAP0IER7_9MAGN</name>
<sequence length="198" mass="22651">MSGSARFATPQPPNKAEMISRDQLIHLFNRFAFLTSQPVEIAFVGLDVKRRIADAVQDQQEAIAVTTAIQEEILVEMGVDPRLGIAFLGKVNVVYENDRDLLVKFYEFAAKEEMACEEAELKPEEFAEKMNMQQKLQEQQLEMLKTMRKYGPDDQSAILEMLHEQMVNANFDQNASFLTNEQIKEIVQTRISPFFRAG</sequence>
<organism evidence="1 2">
    <name type="scientific">Stephania yunnanensis</name>
    <dbReference type="NCBI Taxonomy" id="152371"/>
    <lineage>
        <taxon>Eukaryota</taxon>
        <taxon>Viridiplantae</taxon>
        <taxon>Streptophyta</taxon>
        <taxon>Embryophyta</taxon>
        <taxon>Tracheophyta</taxon>
        <taxon>Spermatophyta</taxon>
        <taxon>Magnoliopsida</taxon>
        <taxon>Ranunculales</taxon>
        <taxon>Menispermaceae</taxon>
        <taxon>Menispermoideae</taxon>
        <taxon>Cissampelideae</taxon>
        <taxon>Stephania</taxon>
    </lineage>
</organism>
<comment type="caution">
    <text evidence="1">The sequence shown here is derived from an EMBL/GenBank/DDBJ whole genome shotgun (WGS) entry which is preliminary data.</text>
</comment>
<evidence type="ECO:0000313" key="1">
    <source>
        <dbReference type="EMBL" id="KAK9113446.1"/>
    </source>
</evidence>
<dbReference type="EMBL" id="JBBNAF010000009">
    <property type="protein sequence ID" value="KAK9113446.1"/>
    <property type="molecule type" value="Genomic_DNA"/>
</dbReference>
<reference evidence="1 2" key="1">
    <citation type="submission" date="2024-01" db="EMBL/GenBank/DDBJ databases">
        <title>Genome assemblies of Stephania.</title>
        <authorList>
            <person name="Yang L."/>
        </authorList>
    </citation>
    <scope>NUCLEOTIDE SEQUENCE [LARGE SCALE GENOMIC DNA]</scope>
    <source>
        <strain evidence="1">YNDBR</strain>
        <tissue evidence="1">Leaf</tissue>
    </source>
</reference>
<proteinExistence type="predicted"/>
<dbReference type="PANTHER" id="PTHR36763">
    <property type="entry name" value="EXPRESSED PROTEIN"/>
    <property type="match status" value="1"/>
</dbReference>